<keyword evidence="2" id="KW-1185">Reference proteome</keyword>
<dbReference type="InterPro" id="IPR045864">
    <property type="entry name" value="aa-tRNA-synth_II/BPL/LPL"/>
</dbReference>
<sequence>MTANLKLKRLLEHCVKNDFIYPKECLMDYNSTAFTSFNFGPLGTILRQNIIKQWWKSVCVSQDNVFPVENTLIDTLTMKKKRKNSQQKQISLDTLQHYSSVYNMVQGQLPFGIATVKTDFGTDVTQKETNKVLYNSPQYASMLLYYFVHPRNEKISFDFWKRHRIQWWKSFADNPSNFTMGQVRKEEDYTQLDILYSFPWGDDTIETLRNYNEGFQPGAKMTKTVKKKRSRKLAGVEEDPNATIATIPHMFETNAVLERAVLAYLLDACNDTNGKRISKRRKNDETLLLNLHRKLAPYTVALSTPERPNQHIQEVTRQLVQELRKAEISVLSTHDPRPIEEQYERYSGMGIPLCLTLHEGTLDNGLLYMRHRNTKIKEEIHVTKVCEYLLKFLAAD</sequence>
<dbReference type="GO" id="GO:0006264">
    <property type="term" value="P:mitochondrial DNA replication"/>
    <property type="evidence" value="ECO:0007669"/>
    <property type="project" value="TreeGrafter"/>
</dbReference>
<gene>
    <name evidence="1" type="ORF">OFUS_LOCUS19591</name>
</gene>
<reference evidence="1" key="1">
    <citation type="submission" date="2022-03" db="EMBL/GenBank/DDBJ databases">
        <authorList>
            <person name="Martin C."/>
        </authorList>
    </citation>
    <scope>NUCLEOTIDE SEQUENCE</scope>
</reference>
<dbReference type="SUPFAM" id="SSF55681">
    <property type="entry name" value="Class II aaRS and biotin synthetases"/>
    <property type="match status" value="1"/>
</dbReference>
<dbReference type="EMBL" id="CAIIXF020000009">
    <property type="protein sequence ID" value="CAH1794990.1"/>
    <property type="molecule type" value="Genomic_DNA"/>
</dbReference>
<dbReference type="GO" id="GO:0005739">
    <property type="term" value="C:mitochondrion"/>
    <property type="evidence" value="ECO:0007669"/>
    <property type="project" value="TreeGrafter"/>
</dbReference>
<dbReference type="InterPro" id="IPR036621">
    <property type="entry name" value="Anticodon-bd_dom_sf"/>
</dbReference>
<dbReference type="Gene3D" id="3.30.930.10">
    <property type="entry name" value="Bira Bifunctional Protein, Domain 2"/>
    <property type="match status" value="1"/>
</dbReference>
<accession>A0A8J1U6A5</accession>
<dbReference type="InterPro" id="IPR027031">
    <property type="entry name" value="Gly-tRNA_synthase/POLG2"/>
</dbReference>
<name>A0A8J1U6A5_OWEFU</name>
<proteinExistence type="predicted"/>
<organism evidence="1 2">
    <name type="scientific">Owenia fusiformis</name>
    <name type="common">Polychaete worm</name>
    <dbReference type="NCBI Taxonomy" id="6347"/>
    <lineage>
        <taxon>Eukaryota</taxon>
        <taxon>Metazoa</taxon>
        <taxon>Spiralia</taxon>
        <taxon>Lophotrochozoa</taxon>
        <taxon>Annelida</taxon>
        <taxon>Polychaeta</taxon>
        <taxon>Sedentaria</taxon>
        <taxon>Canalipalpata</taxon>
        <taxon>Sabellida</taxon>
        <taxon>Oweniida</taxon>
        <taxon>Oweniidae</taxon>
        <taxon>Owenia</taxon>
    </lineage>
</organism>
<protein>
    <submittedName>
        <fullName evidence="1">Uncharacterized protein</fullName>
    </submittedName>
</protein>
<evidence type="ECO:0000313" key="2">
    <source>
        <dbReference type="Proteomes" id="UP000749559"/>
    </source>
</evidence>
<comment type="caution">
    <text evidence="1">The sequence shown here is derived from an EMBL/GenBank/DDBJ whole genome shotgun (WGS) entry which is preliminary data.</text>
</comment>
<dbReference type="Pfam" id="PF03129">
    <property type="entry name" value="HGTP_anticodon"/>
    <property type="match status" value="1"/>
</dbReference>
<dbReference type="Proteomes" id="UP000749559">
    <property type="component" value="Unassembled WGS sequence"/>
</dbReference>
<dbReference type="PANTHER" id="PTHR10745">
    <property type="entry name" value="GLYCYL-TRNA SYNTHETASE/DNA POLYMERASE SUBUNIT GAMMA-2"/>
    <property type="match status" value="1"/>
</dbReference>
<dbReference type="InterPro" id="IPR004154">
    <property type="entry name" value="Anticodon-bd"/>
</dbReference>
<evidence type="ECO:0000313" key="1">
    <source>
        <dbReference type="EMBL" id="CAH1794990.1"/>
    </source>
</evidence>
<dbReference type="SUPFAM" id="SSF52954">
    <property type="entry name" value="Class II aaRS ABD-related"/>
    <property type="match status" value="1"/>
</dbReference>
<dbReference type="AlphaFoldDB" id="A0A8J1U6A5"/>
<dbReference type="Gene3D" id="3.40.50.800">
    <property type="entry name" value="Anticodon-binding domain"/>
    <property type="match status" value="1"/>
</dbReference>
<dbReference type="OrthoDB" id="57698at2759"/>
<dbReference type="PANTHER" id="PTHR10745:SF8">
    <property type="entry name" value="DNA POLYMERASE SUBUNIT GAMMA-2, MITOCHONDRIAL"/>
    <property type="match status" value="1"/>
</dbReference>